<proteinExistence type="predicted"/>
<dbReference type="EMBL" id="GU071098">
    <property type="protein sequence ID" value="ADO98201.1"/>
    <property type="molecule type" value="Genomic_DNA"/>
</dbReference>
<keyword evidence="2" id="KW-1185">Reference proteome</keyword>
<evidence type="ECO:0000313" key="2">
    <source>
        <dbReference type="Proteomes" id="UP000006527"/>
    </source>
</evidence>
<dbReference type="GeneID" id="10328704"/>
<reference evidence="1 2" key="1">
    <citation type="journal article" date="2010" name="Environ. Microbiol.">
        <title>Genomic analysis of oceanic cyanobacterial myoviruses compared with T4-like myoviruses from diverse hosts and environments.</title>
        <authorList>
            <person name="Sullivan M.B."/>
            <person name="Huang K.H."/>
            <person name="Ignacio-Espinoza J.C."/>
            <person name="Berlin A.M."/>
            <person name="Kelly L."/>
            <person name="Weigele P.R."/>
            <person name="DeFrancesco A.S."/>
            <person name="Kern S.E."/>
            <person name="Thompson L.R."/>
            <person name="Young S."/>
            <person name="Yandava C."/>
            <person name="Fu R."/>
            <person name="Krastins B."/>
            <person name="Chase M."/>
            <person name="Sarracino D."/>
            <person name="Osburne M.S."/>
            <person name="Henn M.R."/>
            <person name="Chisholm S.W."/>
        </authorList>
    </citation>
    <scope>NUCLEOTIDE SEQUENCE [LARGE SCALE GENOMIC DNA]</scope>
    <source>
        <strain evidence="1">8109-3</strain>
    </source>
</reference>
<gene>
    <name evidence="1" type="primary">gp13</name>
    <name evidence="1" type="ORF">SSSM7_135</name>
</gene>
<protein>
    <submittedName>
        <fullName evidence="1">Neck protein</fullName>
    </submittedName>
</protein>
<name>E3SL53_9CAUD</name>
<dbReference type="KEGG" id="vg:10328704"/>
<dbReference type="Proteomes" id="UP000006527">
    <property type="component" value="Segment"/>
</dbReference>
<sequence length="272" mass="30977">MAKPNSKDGLKEYALRKLGKPVLEINVDDDQIDDLIDDALQLFHERHGEGIDRVFLKHKITEAEKQSMLGVQATTTATSTAGGIASADYTESANYLPLPDTIIGVNKIFKMDSSTISAGMFNVKYQIFLNDLYYYGAIDLLNYSMVKSYLETLDYILNPDIQVRFNKKNGRLYMDLNVKELSDNNFLIIDCYRIVDPESETAVYNDHWLKQYTTALIKRQWGQNLIKFTGVKLPGGLELNGRQIYDDAVMELEKLDEKLMNEYAMPPLDFVG</sequence>
<accession>E3SL53</accession>
<evidence type="ECO:0000313" key="1">
    <source>
        <dbReference type="EMBL" id="ADO98201.1"/>
    </source>
</evidence>
<dbReference type="OrthoDB" id="6993at10239"/>
<dbReference type="RefSeq" id="YP_004324188.1">
    <property type="nucleotide sequence ID" value="NC_015287.1"/>
</dbReference>
<organism evidence="1 2">
    <name type="scientific">Synechococcus phage S-SSM7</name>
    <dbReference type="NCBI Taxonomy" id="445686"/>
    <lineage>
        <taxon>Viruses</taxon>
        <taxon>Duplodnaviria</taxon>
        <taxon>Heunggongvirae</taxon>
        <taxon>Uroviricota</taxon>
        <taxon>Caudoviricetes</taxon>
        <taxon>Pantevenvirales</taxon>
        <taxon>Kyanoviridae</taxon>
        <taxon>Lipsvirus</taxon>
        <taxon>Lipsvirus ssm7</taxon>
    </lineage>
</organism>